<dbReference type="OMA" id="EELGWYA"/>
<organism evidence="1 2">
    <name type="scientific">Amborella trichopoda</name>
    <dbReference type="NCBI Taxonomy" id="13333"/>
    <lineage>
        <taxon>Eukaryota</taxon>
        <taxon>Viridiplantae</taxon>
        <taxon>Streptophyta</taxon>
        <taxon>Embryophyta</taxon>
        <taxon>Tracheophyta</taxon>
        <taxon>Spermatophyta</taxon>
        <taxon>Magnoliopsida</taxon>
        <taxon>Amborellales</taxon>
        <taxon>Amborellaceae</taxon>
        <taxon>Amborella</taxon>
    </lineage>
</organism>
<dbReference type="eggNOG" id="ENOG502QS2R">
    <property type="taxonomic scope" value="Eukaryota"/>
</dbReference>
<dbReference type="PANTHER" id="PTHR36783">
    <property type="entry name" value="THYLAKOID LUMENAL 17.9 KDA PROTEIN, CHLOROPLASTIC"/>
    <property type="match status" value="1"/>
</dbReference>
<keyword evidence="2" id="KW-1185">Reference proteome</keyword>
<dbReference type="KEGG" id="atr:18436552"/>
<sequence length="225" mass="24729">MSTLAIASSVLSQTFRPKPIAAAVLNSPHFPNAKNTPYSLSAYLSSFAIFLSLSFPLPSSAIPSLNSQSPSLFPSTPFSQSQFLQIGLENGKIRPCPSTNPGCISTNPKSSQFAFPWVIPETDSGNAIQRLQDAIVKTQNNPKIQVMEDTPNGQYLQAEVDGGFGRDVLEFLVKGDVVAYRSMATKVTYVYPFTTAFGDSRGQQERMKRIMDYLGWYMPSFESMD</sequence>
<dbReference type="InterPro" id="IPR037734">
    <property type="entry name" value="Thylakoid_lumenal_17.9"/>
</dbReference>
<dbReference type="AlphaFoldDB" id="W1PK76"/>
<reference evidence="2" key="1">
    <citation type="journal article" date="2013" name="Science">
        <title>The Amborella genome and the evolution of flowering plants.</title>
        <authorList>
            <consortium name="Amborella Genome Project"/>
        </authorList>
    </citation>
    <scope>NUCLEOTIDE SEQUENCE [LARGE SCALE GENOMIC DNA]</scope>
</reference>
<dbReference type="OrthoDB" id="200029at2759"/>
<dbReference type="Gramene" id="ERN08423">
    <property type="protein sequence ID" value="ERN08423"/>
    <property type="gene ID" value="AMTR_s00278p00013150"/>
</dbReference>
<dbReference type="Proteomes" id="UP000017836">
    <property type="component" value="Unassembled WGS sequence"/>
</dbReference>
<dbReference type="PANTHER" id="PTHR36783:SF2">
    <property type="entry name" value="THYLAKOID LUMENAL 17.9 KDA PROTEIN, CHLOROPLASTIC"/>
    <property type="match status" value="1"/>
</dbReference>
<dbReference type="HOGENOM" id="CLU_099218_1_0_1"/>
<dbReference type="EMBL" id="KI393429">
    <property type="protein sequence ID" value="ERN08423.1"/>
    <property type="molecule type" value="Genomic_DNA"/>
</dbReference>
<name>W1PK76_AMBTC</name>
<protein>
    <recommendedName>
        <fullName evidence="3">Thylakoid lumenal 17.9 kDa protein, chloroplastic</fullName>
    </recommendedName>
</protein>
<proteinExistence type="predicted"/>
<evidence type="ECO:0008006" key="3">
    <source>
        <dbReference type="Google" id="ProtNLM"/>
    </source>
</evidence>
<accession>W1PK76</accession>
<gene>
    <name evidence="1" type="ORF">AMTR_s00278p00013150</name>
</gene>
<evidence type="ECO:0000313" key="1">
    <source>
        <dbReference type="EMBL" id="ERN08423.1"/>
    </source>
</evidence>
<evidence type="ECO:0000313" key="2">
    <source>
        <dbReference type="Proteomes" id="UP000017836"/>
    </source>
</evidence>